<keyword evidence="4 6" id="KW-1133">Transmembrane helix</keyword>
<dbReference type="PANTHER" id="PTHR30074:SF5">
    <property type="entry name" value="FORMATE DEHYDROGENASE, NITRATE-INDUCIBLE, CYTOCHROME B556(FDN) SUBUNIT"/>
    <property type="match status" value="1"/>
</dbReference>
<evidence type="ECO:0000256" key="3">
    <source>
        <dbReference type="ARBA" id="ARBA00022692"/>
    </source>
</evidence>
<comment type="caution">
    <text evidence="8">The sequence shown here is derived from an EMBL/GenBank/DDBJ whole genome shotgun (WGS) entry which is preliminary data.</text>
</comment>
<reference evidence="8 9" key="1">
    <citation type="submission" date="2017-08" db="EMBL/GenBank/DDBJ databases">
        <title>Burning lignite coal seam in the remote Altai Mountains harbors a hydrogen-driven thermophilic microbial community.</title>
        <authorList>
            <person name="Kadnikov V.V."/>
            <person name="Mardanov A.V."/>
            <person name="Ivasenko D."/>
            <person name="Beletsky A.V."/>
            <person name="Karnachuk O.V."/>
            <person name="Ravin N.V."/>
        </authorList>
    </citation>
    <scope>NUCLEOTIDE SEQUENCE [LARGE SCALE GENOMIC DNA]</scope>
    <source>
        <strain evidence="8">AL31</strain>
    </source>
</reference>
<dbReference type="Pfam" id="PF01292">
    <property type="entry name" value="Ni_hydr_CYTB"/>
    <property type="match status" value="1"/>
</dbReference>
<evidence type="ECO:0000256" key="6">
    <source>
        <dbReference type="SAM" id="Phobius"/>
    </source>
</evidence>
<gene>
    <name evidence="8" type="ORF">BLITH_0541</name>
</gene>
<feature type="transmembrane region" description="Helical" evidence="6">
    <location>
        <begin position="123"/>
        <end position="143"/>
    </location>
</feature>
<dbReference type="GO" id="GO:0022904">
    <property type="term" value="P:respiratory electron transport chain"/>
    <property type="evidence" value="ECO:0007669"/>
    <property type="project" value="InterPro"/>
</dbReference>
<evidence type="ECO:0000259" key="7">
    <source>
        <dbReference type="Pfam" id="PF01292"/>
    </source>
</evidence>
<comment type="subcellular location">
    <subcellularLocation>
        <location evidence="1">Cell membrane</location>
        <topology evidence="1">Multi-pass membrane protein</topology>
    </subcellularLocation>
</comment>
<dbReference type="AlphaFoldDB" id="A0A2T5G4J2"/>
<name>A0A2T5G4J2_9BACL</name>
<feature type="transmembrane region" description="Helical" evidence="6">
    <location>
        <begin position="163"/>
        <end position="184"/>
    </location>
</feature>
<evidence type="ECO:0000313" key="8">
    <source>
        <dbReference type="EMBL" id="PTQ51111.1"/>
    </source>
</evidence>
<feature type="domain" description="Cytochrome b561 bacterial/Ni-hydrogenase" evidence="7">
    <location>
        <begin position="11"/>
        <end position="182"/>
    </location>
</feature>
<evidence type="ECO:0000256" key="2">
    <source>
        <dbReference type="ARBA" id="ARBA00022475"/>
    </source>
</evidence>
<dbReference type="InterPro" id="IPR051817">
    <property type="entry name" value="FDH_cytochrome_b556_subunit"/>
</dbReference>
<keyword evidence="3 6" id="KW-0812">Transmembrane</keyword>
<dbReference type="GO" id="GO:0005886">
    <property type="term" value="C:plasma membrane"/>
    <property type="evidence" value="ECO:0007669"/>
    <property type="project" value="UniProtKB-SubCell"/>
</dbReference>
<dbReference type="GO" id="GO:0009061">
    <property type="term" value="P:anaerobic respiration"/>
    <property type="evidence" value="ECO:0007669"/>
    <property type="project" value="TreeGrafter"/>
</dbReference>
<keyword evidence="2" id="KW-1003">Cell membrane</keyword>
<evidence type="ECO:0000256" key="1">
    <source>
        <dbReference type="ARBA" id="ARBA00004651"/>
    </source>
</evidence>
<keyword evidence="5 6" id="KW-0472">Membrane</keyword>
<accession>A0A2T5G4J2</accession>
<dbReference type="GO" id="GO:0009326">
    <property type="term" value="C:formate dehydrogenase complex"/>
    <property type="evidence" value="ECO:0007669"/>
    <property type="project" value="TreeGrafter"/>
</dbReference>
<organism evidence="8 9">
    <name type="scientific">Brockia lithotrophica</name>
    <dbReference type="NCBI Taxonomy" id="933949"/>
    <lineage>
        <taxon>Bacteria</taxon>
        <taxon>Bacillati</taxon>
        <taxon>Bacillota</taxon>
        <taxon>Bacilli</taxon>
        <taxon>Bacillales</taxon>
        <taxon>Bacillales Family X. Incertae Sedis</taxon>
        <taxon>Brockia</taxon>
    </lineage>
</organism>
<dbReference type="EMBL" id="PEBW01000007">
    <property type="protein sequence ID" value="PTQ51111.1"/>
    <property type="molecule type" value="Genomic_DNA"/>
</dbReference>
<evidence type="ECO:0000313" key="9">
    <source>
        <dbReference type="Proteomes" id="UP000244016"/>
    </source>
</evidence>
<dbReference type="GO" id="GO:0015944">
    <property type="term" value="P:formate oxidation"/>
    <property type="evidence" value="ECO:0007669"/>
    <property type="project" value="TreeGrafter"/>
</dbReference>
<proteinExistence type="predicted"/>
<dbReference type="Gene3D" id="1.20.950.20">
    <property type="entry name" value="Transmembrane di-heme cytochromes, Chain C"/>
    <property type="match status" value="1"/>
</dbReference>
<dbReference type="InterPro" id="IPR011577">
    <property type="entry name" value="Cyt_b561_bac/Ni-Hgenase"/>
</dbReference>
<dbReference type="GO" id="GO:0036397">
    <property type="term" value="F:formate dehydrogenase (quinone) activity"/>
    <property type="evidence" value="ECO:0007669"/>
    <property type="project" value="TreeGrafter"/>
</dbReference>
<protein>
    <submittedName>
        <fullName evidence="8">Formate dehydrogenase, gamma subunit</fullName>
    </submittedName>
</protein>
<feature type="transmembrane region" description="Helical" evidence="6">
    <location>
        <begin position="52"/>
        <end position="72"/>
    </location>
</feature>
<dbReference type="InterPro" id="IPR016174">
    <property type="entry name" value="Di-haem_cyt_TM"/>
</dbReference>
<dbReference type="GO" id="GO:0009055">
    <property type="term" value="F:electron transfer activity"/>
    <property type="evidence" value="ECO:0007669"/>
    <property type="project" value="InterPro"/>
</dbReference>
<dbReference type="Proteomes" id="UP000244016">
    <property type="component" value="Unassembled WGS sequence"/>
</dbReference>
<dbReference type="SUPFAM" id="SSF81342">
    <property type="entry name" value="Transmembrane di-heme cytochromes"/>
    <property type="match status" value="1"/>
</dbReference>
<dbReference type="PANTHER" id="PTHR30074">
    <property type="entry name" value="FORMATE DEHYDROGENASE, NITRATE-INDUCIBLE, CYTOCHROME B556 FDN SUBUNIT"/>
    <property type="match status" value="1"/>
</dbReference>
<feature type="transmembrane region" description="Helical" evidence="6">
    <location>
        <begin position="20"/>
        <end position="40"/>
    </location>
</feature>
<evidence type="ECO:0000256" key="5">
    <source>
        <dbReference type="ARBA" id="ARBA00023136"/>
    </source>
</evidence>
<evidence type="ECO:0000256" key="4">
    <source>
        <dbReference type="ARBA" id="ARBA00022989"/>
    </source>
</evidence>
<sequence length="234" mass="26806">MAENRRWILKHRLPSQTMHFVLLLSWFTLAVTGFGVKFGWVSGPTAVSFIQWHVYAGALLTFASLGYVLFSWRSFKTLVREMFTWDRDTWLWWTNLGGYPQKILRLGKPKKYPQTKYNAGQKFFGIVVLLAVPTAIVTGWQMYFFPGALPPVWNKIFFDVHVWSTLFVTLFVLVVHIPLALYLFDDFKAMFRFGAGYVPLEFAEEHSPKWVKQVLAREEAPGTRGTGGKVAGGA</sequence>